<evidence type="ECO:0000313" key="4">
    <source>
        <dbReference type="Proteomes" id="UP000001887"/>
    </source>
</evidence>
<name>D2R197_PIRSD</name>
<gene>
    <name evidence="3" type="ordered locus">Psta_0186</name>
</gene>
<dbReference type="PANTHER" id="PTHR42852">
    <property type="entry name" value="THIOL:DISULFIDE INTERCHANGE PROTEIN DSBE"/>
    <property type="match status" value="1"/>
</dbReference>
<organism evidence="3 4">
    <name type="scientific">Pirellula staleyi (strain ATCC 27377 / DSM 6068 / ICPB 4128)</name>
    <name type="common">Pirella staleyi</name>
    <dbReference type="NCBI Taxonomy" id="530564"/>
    <lineage>
        <taxon>Bacteria</taxon>
        <taxon>Pseudomonadati</taxon>
        <taxon>Planctomycetota</taxon>
        <taxon>Planctomycetia</taxon>
        <taxon>Pirellulales</taxon>
        <taxon>Pirellulaceae</taxon>
        <taxon>Pirellula</taxon>
    </lineage>
</organism>
<dbReference type="InterPro" id="IPR050553">
    <property type="entry name" value="Thioredoxin_ResA/DsbE_sf"/>
</dbReference>
<keyword evidence="1" id="KW-0732">Signal</keyword>
<evidence type="ECO:0000313" key="3">
    <source>
        <dbReference type="EMBL" id="ADB14882.1"/>
    </source>
</evidence>
<dbReference type="KEGG" id="psl:Psta_0186"/>
<dbReference type="InterPro" id="IPR013766">
    <property type="entry name" value="Thioredoxin_domain"/>
</dbReference>
<dbReference type="GO" id="GO:0016209">
    <property type="term" value="F:antioxidant activity"/>
    <property type="evidence" value="ECO:0007669"/>
    <property type="project" value="InterPro"/>
</dbReference>
<feature type="signal peptide" evidence="1">
    <location>
        <begin position="1"/>
        <end position="30"/>
    </location>
</feature>
<dbReference type="HOGENOM" id="CLU_640690_0_0_0"/>
<protein>
    <submittedName>
        <fullName evidence="3">Alkyl hydroperoxide reductase/ Thiol specific antioxidant/ Mal allergen</fullName>
    </submittedName>
</protein>
<dbReference type="EMBL" id="CP001848">
    <property type="protein sequence ID" value="ADB14882.1"/>
    <property type="molecule type" value="Genomic_DNA"/>
</dbReference>
<dbReference type="STRING" id="530564.Psta_0186"/>
<dbReference type="PROSITE" id="PS51352">
    <property type="entry name" value="THIOREDOXIN_2"/>
    <property type="match status" value="1"/>
</dbReference>
<dbReference type="eggNOG" id="COG0526">
    <property type="taxonomic scope" value="Bacteria"/>
</dbReference>
<accession>D2R197</accession>
<evidence type="ECO:0000259" key="2">
    <source>
        <dbReference type="PROSITE" id="PS51352"/>
    </source>
</evidence>
<dbReference type="Gene3D" id="3.40.30.10">
    <property type="entry name" value="Glutaredoxin"/>
    <property type="match status" value="1"/>
</dbReference>
<dbReference type="Proteomes" id="UP000001887">
    <property type="component" value="Chromosome"/>
</dbReference>
<dbReference type="InterPro" id="IPR036249">
    <property type="entry name" value="Thioredoxin-like_sf"/>
</dbReference>
<dbReference type="OrthoDB" id="261881at2"/>
<dbReference type="GO" id="GO:0016491">
    <property type="term" value="F:oxidoreductase activity"/>
    <property type="evidence" value="ECO:0007669"/>
    <property type="project" value="InterPro"/>
</dbReference>
<dbReference type="AlphaFoldDB" id="D2R197"/>
<feature type="chain" id="PRO_5003034473" evidence="1">
    <location>
        <begin position="31"/>
        <end position="428"/>
    </location>
</feature>
<feature type="domain" description="Thioredoxin" evidence="2">
    <location>
        <begin position="271"/>
        <end position="412"/>
    </location>
</feature>
<keyword evidence="4" id="KW-1185">Reference proteome</keyword>
<dbReference type="InterPro" id="IPR019207">
    <property type="entry name" value="DUF2092"/>
</dbReference>
<dbReference type="InterPro" id="IPR000866">
    <property type="entry name" value="AhpC/TSA"/>
</dbReference>
<dbReference type="CDD" id="cd02966">
    <property type="entry name" value="TlpA_like_family"/>
    <property type="match status" value="1"/>
</dbReference>
<dbReference type="eggNOG" id="COG2834">
    <property type="taxonomic scope" value="Bacteria"/>
</dbReference>
<proteinExistence type="predicted"/>
<dbReference type="Pfam" id="PF00578">
    <property type="entry name" value="AhpC-TSA"/>
    <property type="match status" value="1"/>
</dbReference>
<sequence length="428" mass="46433" precursor="true">MIVPHALRWTVFLASISLVLPLLAPRNATAQAGASLETEATFDEVLEETARMLATLKSYRVDVEGTWESEGQEPAACGSSKHTLIVQQPRKFRIEATASEKAEPDLVCVSDGQKSTTLLAARKIFSQSPVISAQNKVATNTMLAMSLAGSGIDVLLQPDLVNFMHSRATGIKHVGDTKIEDTRCHHFEMMFGEHHVQLWVSAEEHPLLLQIVRRTTVPLGEGKSYSLVATSKLKWTLDKTYPEETFAIAIPEGSRKVGDIYEALTGDEAATRVGQQLPDFELTKLDGTKISLNKQENRKPTVLIFWATWCVPSVSDQSSTSDFVKRSIEQGVDFYAVNVGESLADVRKFVASAKPASTMVLDSQGSAATALRLDALPAAVIVDASGKVTKIIHGEPEQLRKDLAAAVLPFLTTASAPESPTTPAPKQE</sequence>
<evidence type="ECO:0000256" key="1">
    <source>
        <dbReference type="SAM" id="SignalP"/>
    </source>
</evidence>
<reference evidence="3 4" key="1">
    <citation type="journal article" date="2009" name="Stand. Genomic Sci.">
        <title>Complete genome sequence of Pirellula staleyi type strain (ATCC 27377).</title>
        <authorList>
            <person name="Clum A."/>
            <person name="Tindall B.J."/>
            <person name="Sikorski J."/>
            <person name="Ivanova N."/>
            <person name="Mavrommatis K."/>
            <person name="Lucas S."/>
            <person name="Glavina del Rio T."/>
            <person name="Nolan M."/>
            <person name="Chen F."/>
            <person name="Tice H."/>
            <person name="Pitluck S."/>
            <person name="Cheng J.F."/>
            <person name="Chertkov O."/>
            <person name="Brettin T."/>
            <person name="Han C."/>
            <person name="Detter J.C."/>
            <person name="Kuske C."/>
            <person name="Bruce D."/>
            <person name="Goodwin L."/>
            <person name="Ovchinikova G."/>
            <person name="Pati A."/>
            <person name="Mikhailova N."/>
            <person name="Chen A."/>
            <person name="Palaniappan K."/>
            <person name="Land M."/>
            <person name="Hauser L."/>
            <person name="Chang Y.J."/>
            <person name="Jeffries C.D."/>
            <person name="Chain P."/>
            <person name="Rohde M."/>
            <person name="Goker M."/>
            <person name="Bristow J."/>
            <person name="Eisen J.A."/>
            <person name="Markowitz V."/>
            <person name="Hugenholtz P."/>
            <person name="Kyrpides N.C."/>
            <person name="Klenk H.P."/>
            <person name="Lapidus A."/>
        </authorList>
    </citation>
    <scope>NUCLEOTIDE SEQUENCE [LARGE SCALE GENOMIC DNA]</scope>
    <source>
        <strain evidence="4">ATCC 27377 / DSM 6068 / ICPB 4128</strain>
    </source>
</reference>
<dbReference type="SUPFAM" id="SSF52833">
    <property type="entry name" value="Thioredoxin-like"/>
    <property type="match status" value="1"/>
</dbReference>
<dbReference type="Pfam" id="PF09865">
    <property type="entry name" value="DUF2092"/>
    <property type="match status" value="1"/>
</dbReference>
<dbReference type="PANTHER" id="PTHR42852:SF17">
    <property type="entry name" value="THIOREDOXIN-LIKE PROTEIN HI_1115"/>
    <property type="match status" value="1"/>
</dbReference>